<feature type="domain" description="BRCT" evidence="6">
    <location>
        <begin position="427"/>
        <end position="474"/>
    </location>
</feature>
<dbReference type="PROSITE" id="PS50172">
    <property type="entry name" value="BRCT"/>
    <property type="match status" value="2"/>
</dbReference>
<evidence type="ECO:0008006" key="10">
    <source>
        <dbReference type="Google" id="ProtNLM"/>
    </source>
</evidence>
<dbReference type="GO" id="GO:0008270">
    <property type="term" value="F:zinc ion binding"/>
    <property type="evidence" value="ECO:0007669"/>
    <property type="project" value="UniProtKB-KW"/>
</dbReference>
<dbReference type="CDD" id="cd17751">
    <property type="entry name" value="BRCT_microcephalin_rpt3"/>
    <property type="match status" value="1"/>
</dbReference>
<dbReference type="PANTHER" id="PTHR14625">
    <property type="entry name" value="MICROCEPHALIN"/>
    <property type="match status" value="1"/>
</dbReference>
<evidence type="ECO:0000313" key="9">
    <source>
        <dbReference type="Proteomes" id="UP000030745"/>
    </source>
</evidence>
<dbReference type="KEGG" id="spar:SPRG_22222"/>
<feature type="region of interest" description="Disordered" evidence="5">
    <location>
        <begin position="223"/>
        <end position="337"/>
    </location>
</feature>
<dbReference type="Gene3D" id="4.10.1060.10">
    <property type="entry name" value="Zinc finger, RanBP2-type"/>
    <property type="match status" value="1"/>
</dbReference>
<gene>
    <name evidence="8" type="ORF">SPRG_22222</name>
</gene>
<dbReference type="SMART" id="SM00547">
    <property type="entry name" value="ZnF_RBZ"/>
    <property type="match status" value="1"/>
</dbReference>
<accession>A0A067C579</accession>
<sequence length="579" mass="61529">MITGDTDVDCSGEVGRKLTDLGARLVKRLGKETTHRTDVLLVGPLWVEACVKTASRVPEAKFFPAEPPPPAGALKAKNRRRSSMMEPRAEDVFDESTMTPRKKKRESLEVVTPSYMRQPQSTQKRKQLQLSRDDPLSDDDDLMGTVTEEVVDEPPLKRARVQPKVNVWACSKCTFENPTTAPHCGICGAKHEAVAVTAPKPSSSVTPLSELKESLSKVTLKTKTRSSTTITRSTTPAAVETAASKTTAASKASTKKSPKATPTVSKKPATKKAATTSANATPSSQPSQTKTKTEAKTPVTTKVKAKQSATEPESKAKVTKAKLTADPPASTAAAGKGKAVKTAKPVAAKVTSVAANTTKTKTKVVATKKTTTASQEKTETRPKRFFVAISGADEASRQVLVSTIAAIDAKCPKQLTTRIVDANVAMTHVIATDASKRTMKVLFGIARGASIVSDAWVFASLEAGTWLPEADYLLEPYNQRAGSTTSQGGILDGILFSIATAGRMEPPKEILHSLITAAGGKVCNNVSQAQYCICYEPNRRAAQANVSCVTPKWLFDSIAAHCLQDCALYQPGGASSSSS</sequence>
<keyword evidence="1" id="KW-0479">Metal-binding</keyword>
<evidence type="ECO:0000256" key="1">
    <source>
        <dbReference type="ARBA" id="ARBA00022723"/>
    </source>
</evidence>
<dbReference type="InterPro" id="IPR036420">
    <property type="entry name" value="BRCT_dom_sf"/>
</dbReference>
<protein>
    <recommendedName>
        <fullName evidence="10">RanBP2-type domain-containing protein</fullName>
    </recommendedName>
</protein>
<evidence type="ECO:0000259" key="7">
    <source>
        <dbReference type="PROSITE" id="PS50199"/>
    </source>
</evidence>
<dbReference type="InterPro" id="IPR036443">
    <property type="entry name" value="Znf_RanBP2_sf"/>
</dbReference>
<evidence type="ECO:0000256" key="5">
    <source>
        <dbReference type="SAM" id="MobiDB-lite"/>
    </source>
</evidence>
<organism evidence="8 9">
    <name type="scientific">Saprolegnia parasitica (strain CBS 223.65)</name>
    <dbReference type="NCBI Taxonomy" id="695850"/>
    <lineage>
        <taxon>Eukaryota</taxon>
        <taxon>Sar</taxon>
        <taxon>Stramenopiles</taxon>
        <taxon>Oomycota</taxon>
        <taxon>Saprolegniomycetes</taxon>
        <taxon>Saprolegniales</taxon>
        <taxon>Saprolegniaceae</taxon>
        <taxon>Saprolegnia</taxon>
    </lineage>
</organism>
<evidence type="ECO:0000259" key="6">
    <source>
        <dbReference type="PROSITE" id="PS50172"/>
    </source>
</evidence>
<dbReference type="OMA" id="VWKTKIA"/>
<feature type="domain" description="RanBP2-type" evidence="7">
    <location>
        <begin position="164"/>
        <end position="193"/>
    </location>
</feature>
<dbReference type="InterPro" id="IPR001357">
    <property type="entry name" value="BRCT_dom"/>
</dbReference>
<dbReference type="InterPro" id="IPR001876">
    <property type="entry name" value="Znf_RanBP2"/>
</dbReference>
<evidence type="ECO:0000256" key="4">
    <source>
        <dbReference type="PROSITE-ProRule" id="PRU00322"/>
    </source>
</evidence>
<dbReference type="EMBL" id="KK583227">
    <property type="protein sequence ID" value="KDO25944.1"/>
    <property type="molecule type" value="Genomic_DNA"/>
</dbReference>
<feature type="region of interest" description="Disordered" evidence="5">
    <location>
        <begin position="67"/>
        <end position="141"/>
    </location>
</feature>
<reference evidence="8 9" key="1">
    <citation type="journal article" date="2013" name="PLoS Genet.">
        <title>Distinctive expansion of potential virulence genes in the genome of the oomycete fish pathogen Saprolegnia parasitica.</title>
        <authorList>
            <person name="Jiang R.H."/>
            <person name="de Bruijn I."/>
            <person name="Haas B.J."/>
            <person name="Belmonte R."/>
            <person name="Lobach L."/>
            <person name="Christie J."/>
            <person name="van den Ackerveken G."/>
            <person name="Bottin A."/>
            <person name="Bulone V."/>
            <person name="Diaz-Moreno S.M."/>
            <person name="Dumas B."/>
            <person name="Fan L."/>
            <person name="Gaulin E."/>
            <person name="Govers F."/>
            <person name="Grenville-Briggs L.J."/>
            <person name="Horner N.R."/>
            <person name="Levin J.Z."/>
            <person name="Mammella M."/>
            <person name="Meijer H.J."/>
            <person name="Morris P."/>
            <person name="Nusbaum C."/>
            <person name="Oome S."/>
            <person name="Phillips A.J."/>
            <person name="van Rooyen D."/>
            <person name="Rzeszutek E."/>
            <person name="Saraiva M."/>
            <person name="Secombes C.J."/>
            <person name="Seidl M.F."/>
            <person name="Snel B."/>
            <person name="Stassen J.H."/>
            <person name="Sykes S."/>
            <person name="Tripathy S."/>
            <person name="van den Berg H."/>
            <person name="Vega-Arreguin J.C."/>
            <person name="Wawra S."/>
            <person name="Young S.K."/>
            <person name="Zeng Q."/>
            <person name="Dieguez-Uribeondo J."/>
            <person name="Russ C."/>
            <person name="Tyler B.M."/>
            <person name="van West P."/>
        </authorList>
    </citation>
    <scope>NUCLEOTIDE SEQUENCE [LARGE SCALE GENOMIC DNA]</scope>
    <source>
        <strain evidence="8 9">CBS 223.65</strain>
    </source>
</reference>
<dbReference type="STRING" id="695850.A0A067C579"/>
<dbReference type="Proteomes" id="UP000030745">
    <property type="component" value="Unassembled WGS sequence"/>
</dbReference>
<dbReference type="SUPFAM" id="SSF90209">
    <property type="entry name" value="Ran binding protein zinc finger-like"/>
    <property type="match status" value="1"/>
</dbReference>
<dbReference type="InterPro" id="IPR022047">
    <property type="entry name" value="Microcephalin-like"/>
</dbReference>
<feature type="compositionally biased region" description="Low complexity" evidence="5">
    <location>
        <begin position="259"/>
        <end position="302"/>
    </location>
</feature>
<dbReference type="VEuPathDB" id="FungiDB:SPRG_22222"/>
<dbReference type="GeneID" id="24142605"/>
<keyword evidence="2 4" id="KW-0863">Zinc-finger</keyword>
<dbReference type="PROSITE" id="PS50199">
    <property type="entry name" value="ZF_RANBP2_2"/>
    <property type="match status" value="1"/>
</dbReference>
<dbReference type="AlphaFoldDB" id="A0A067C579"/>
<dbReference type="RefSeq" id="XP_012203360.1">
    <property type="nucleotide sequence ID" value="XM_012347970.1"/>
</dbReference>
<dbReference type="Pfam" id="PF16589">
    <property type="entry name" value="BRCT_2"/>
    <property type="match status" value="1"/>
</dbReference>
<dbReference type="PANTHER" id="PTHR14625:SF3">
    <property type="entry name" value="MICROCEPHALIN"/>
    <property type="match status" value="1"/>
</dbReference>
<dbReference type="SMART" id="SM00292">
    <property type="entry name" value="BRCT"/>
    <property type="match status" value="2"/>
</dbReference>
<evidence type="ECO:0000313" key="8">
    <source>
        <dbReference type="EMBL" id="KDO25944.1"/>
    </source>
</evidence>
<evidence type="ECO:0000256" key="3">
    <source>
        <dbReference type="ARBA" id="ARBA00022833"/>
    </source>
</evidence>
<proteinExistence type="predicted"/>
<feature type="compositionally biased region" description="Low complexity" evidence="5">
    <location>
        <begin position="223"/>
        <end position="252"/>
    </location>
</feature>
<dbReference type="PROSITE" id="PS01358">
    <property type="entry name" value="ZF_RANBP2_1"/>
    <property type="match status" value="1"/>
</dbReference>
<keyword evidence="9" id="KW-1185">Reference proteome</keyword>
<name>A0A067C579_SAPPC</name>
<evidence type="ECO:0000256" key="2">
    <source>
        <dbReference type="ARBA" id="ARBA00022771"/>
    </source>
</evidence>
<feature type="domain" description="BRCT" evidence="6">
    <location>
        <begin position="486"/>
        <end position="558"/>
    </location>
</feature>
<dbReference type="SUPFAM" id="SSF52113">
    <property type="entry name" value="BRCT domain"/>
    <property type="match status" value="3"/>
</dbReference>
<keyword evidence="3" id="KW-0862">Zinc</keyword>
<feature type="compositionally biased region" description="Low complexity" evidence="5">
    <location>
        <begin position="327"/>
        <end position="337"/>
    </location>
</feature>
<dbReference type="Gene3D" id="3.40.50.10190">
    <property type="entry name" value="BRCT domain"/>
    <property type="match status" value="2"/>
</dbReference>
<dbReference type="OrthoDB" id="2384350at2759"/>
<dbReference type="GO" id="GO:0000278">
    <property type="term" value="P:mitotic cell cycle"/>
    <property type="evidence" value="ECO:0007669"/>
    <property type="project" value="TreeGrafter"/>
</dbReference>